<evidence type="ECO:0000313" key="2">
    <source>
        <dbReference type="Proteomes" id="UP001497382"/>
    </source>
</evidence>
<organism evidence="1 2">
    <name type="scientific">Larinioides sclopetarius</name>
    <dbReference type="NCBI Taxonomy" id="280406"/>
    <lineage>
        <taxon>Eukaryota</taxon>
        <taxon>Metazoa</taxon>
        <taxon>Ecdysozoa</taxon>
        <taxon>Arthropoda</taxon>
        <taxon>Chelicerata</taxon>
        <taxon>Arachnida</taxon>
        <taxon>Araneae</taxon>
        <taxon>Araneomorphae</taxon>
        <taxon>Entelegynae</taxon>
        <taxon>Araneoidea</taxon>
        <taxon>Araneidae</taxon>
        <taxon>Larinioides</taxon>
    </lineage>
</organism>
<feature type="non-terminal residue" evidence="1">
    <location>
        <position position="1"/>
    </location>
</feature>
<proteinExistence type="predicted"/>
<dbReference type="EMBL" id="CAXIEN010000538">
    <property type="protein sequence ID" value="CAL1300172.1"/>
    <property type="molecule type" value="Genomic_DNA"/>
</dbReference>
<feature type="non-terminal residue" evidence="1">
    <location>
        <position position="79"/>
    </location>
</feature>
<gene>
    <name evidence="1" type="ORF">LARSCL_LOCUS21792</name>
</gene>
<name>A0AAV2BVE5_9ARAC</name>
<protein>
    <submittedName>
        <fullName evidence="1">Uncharacterized protein</fullName>
    </submittedName>
</protein>
<dbReference type="Proteomes" id="UP001497382">
    <property type="component" value="Unassembled WGS sequence"/>
</dbReference>
<dbReference type="AlphaFoldDB" id="A0AAV2BVE5"/>
<comment type="caution">
    <text evidence="1">The sequence shown here is derived from an EMBL/GenBank/DDBJ whole genome shotgun (WGS) entry which is preliminary data.</text>
</comment>
<evidence type="ECO:0000313" key="1">
    <source>
        <dbReference type="EMBL" id="CAL1300172.1"/>
    </source>
</evidence>
<accession>A0AAV2BVE5</accession>
<keyword evidence="2" id="KW-1185">Reference proteome</keyword>
<sequence length="79" mass="9266">VKIGTYSELLIVLPSFVVRKKIFQSLLNDGNTRLMQYILTQDGDRQKSPLDGVRNKRVMLRWLQFQQQTEDRSARTLNV</sequence>
<reference evidence="1 2" key="1">
    <citation type="submission" date="2024-04" db="EMBL/GenBank/DDBJ databases">
        <authorList>
            <person name="Rising A."/>
            <person name="Reimegard J."/>
            <person name="Sonavane S."/>
            <person name="Akerstrom W."/>
            <person name="Nylinder S."/>
            <person name="Hedman E."/>
            <person name="Kallberg Y."/>
        </authorList>
    </citation>
    <scope>NUCLEOTIDE SEQUENCE [LARGE SCALE GENOMIC DNA]</scope>
</reference>